<dbReference type="EMBL" id="JAGHKO010000004">
    <property type="protein sequence ID" value="MBO9202163.1"/>
    <property type="molecule type" value="Genomic_DNA"/>
</dbReference>
<dbReference type="Proteomes" id="UP000677244">
    <property type="component" value="Unassembled WGS sequence"/>
</dbReference>
<proteinExistence type="predicted"/>
<accession>A0ABS3YW99</accession>
<gene>
    <name evidence="1" type="ORF">J7I42_17895</name>
</gene>
<reference evidence="1 2" key="1">
    <citation type="submission" date="2021-03" db="EMBL/GenBank/DDBJ databases">
        <title>Assistant Professor.</title>
        <authorList>
            <person name="Huq M.A."/>
        </authorList>
    </citation>
    <scope>NUCLEOTIDE SEQUENCE [LARGE SCALE GENOMIC DNA]</scope>
    <source>
        <strain evidence="1 2">MAH-29</strain>
    </source>
</reference>
<evidence type="ECO:0000313" key="2">
    <source>
        <dbReference type="Proteomes" id="UP000677244"/>
    </source>
</evidence>
<name>A0ABS3YW99_9BACT</name>
<organism evidence="1 2">
    <name type="scientific">Niastella soli</name>
    <dbReference type="NCBI Taxonomy" id="2821487"/>
    <lineage>
        <taxon>Bacteria</taxon>
        <taxon>Pseudomonadati</taxon>
        <taxon>Bacteroidota</taxon>
        <taxon>Chitinophagia</taxon>
        <taxon>Chitinophagales</taxon>
        <taxon>Chitinophagaceae</taxon>
        <taxon>Niastella</taxon>
    </lineage>
</organism>
<evidence type="ECO:0008006" key="3">
    <source>
        <dbReference type="Google" id="ProtNLM"/>
    </source>
</evidence>
<sequence>MKKIIHCFILIAVAGRCQKTMAQQIDVEGLKDVFKARPLKFSGGVAANAAWYAGNGNYGRAPFTWFLQGNVNASIFGKINLPFSFNLTNAGNGYSYPTAPNRLSLHPTWRWVSGHLGDVAMSFSPYTLNGHQFTGAGVDLTPDGPWKISAMAGRLRKAVNYDSTNNNVLPMYRRIGYGATIGYEKKGYRLSIAAFSAKDERNSLTTPPDSLLIFPGQNLALHYEVALQPVKGLEVTAGYATSMITRDVRDTTTDHNKDLTKIVMKGNGSTAVYHAIKGTLNYNFRKSTIGLGYERIDPGYQTFGAYYFNNDLENITVNLAQSFLRDKASVSANVGVQRDNLDYSKSGTTRRFVGAVNMNYAPTERLQTSLNYSSFQTFMNIRPQFEYINQLPFQQLDTLNFTQLSQNASLNVNVLTTKADKQLHSLNMNLSFQDASDDQGGTVAKGNGSQFYNLSGSYGIQWLKQGMNLTAAYNVSYNTIARNDFITMGPTLGFMARLFKKKLSSGLTASYNFSRQENSLVNSVVSIRWNASYTVFKKHRLNLNLVNQYRETQSKNSTDLTGTMGYSYSF</sequence>
<comment type="caution">
    <text evidence="1">The sequence shown here is derived from an EMBL/GenBank/DDBJ whole genome shotgun (WGS) entry which is preliminary data.</text>
</comment>
<evidence type="ECO:0000313" key="1">
    <source>
        <dbReference type="EMBL" id="MBO9202163.1"/>
    </source>
</evidence>
<protein>
    <recommendedName>
        <fullName evidence="3">Outer membrane protein beta-barrel domain-containing protein</fullName>
    </recommendedName>
</protein>
<dbReference type="RefSeq" id="WP_209140213.1">
    <property type="nucleotide sequence ID" value="NZ_JAGHKO010000004.1"/>
</dbReference>
<keyword evidence="2" id="KW-1185">Reference proteome</keyword>